<proteinExistence type="predicted"/>
<organism evidence="2 3">
    <name type="scientific">Neurospora tetrasperma (strain FGSC 2508 / ATCC MYA-4615 / P0657)</name>
    <dbReference type="NCBI Taxonomy" id="510951"/>
    <lineage>
        <taxon>Eukaryota</taxon>
        <taxon>Fungi</taxon>
        <taxon>Dikarya</taxon>
        <taxon>Ascomycota</taxon>
        <taxon>Pezizomycotina</taxon>
        <taxon>Sordariomycetes</taxon>
        <taxon>Sordariomycetidae</taxon>
        <taxon>Sordariales</taxon>
        <taxon>Sordariaceae</taxon>
        <taxon>Neurospora</taxon>
    </lineage>
</organism>
<reference evidence="3" key="1">
    <citation type="journal article" date="2011" name="Genetics">
        <title>Massive changes in genome architecture accompany the transition to self-fertility in the filamentous fungus Neurospora tetrasperma.</title>
        <authorList>
            <person name="Ellison C.E."/>
            <person name="Stajich J.E."/>
            <person name="Jacobson D.J."/>
            <person name="Natvig D.O."/>
            <person name="Lapidus A."/>
            <person name="Foster B."/>
            <person name="Aerts A."/>
            <person name="Riley R."/>
            <person name="Lindquist E.A."/>
            <person name="Grigoriev I.V."/>
            <person name="Taylor J.W."/>
        </authorList>
    </citation>
    <scope>NUCLEOTIDE SEQUENCE [LARGE SCALE GENOMIC DNA]</scope>
    <source>
        <strain evidence="3">FGSC 2508 / P0657</strain>
    </source>
</reference>
<evidence type="ECO:0000313" key="2">
    <source>
        <dbReference type="EMBL" id="EGO56057.1"/>
    </source>
</evidence>
<dbReference type="AlphaFoldDB" id="F8MRE8"/>
<dbReference type="EMBL" id="GL891305">
    <property type="protein sequence ID" value="EGO56057.1"/>
    <property type="molecule type" value="Genomic_DNA"/>
</dbReference>
<gene>
    <name evidence="2" type="ORF">NEUTE1DRAFT_138265</name>
</gene>
<keyword evidence="3" id="KW-1185">Reference proteome</keyword>
<protein>
    <submittedName>
        <fullName evidence="2">Uncharacterized protein</fullName>
    </submittedName>
</protein>
<dbReference type="RefSeq" id="XP_009851701.1">
    <property type="nucleotide sequence ID" value="XM_009853399.1"/>
</dbReference>
<dbReference type="Proteomes" id="UP000008065">
    <property type="component" value="Unassembled WGS sequence"/>
</dbReference>
<feature type="region of interest" description="Disordered" evidence="1">
    <location>
        <begin position="15"/>
        <end position="34"/>
    </location>
</feature>
<dbReference type="HOGENOM" id="CLU_2360244_0_0_1"/>
<dbReference type="KEGG" id="nte:NEUTE1DRAFT138265"/>
<evidence type="ECO:0000256" key="1">
    <source>
        <dbReference type="SAM" id="MobiDB-lite"/>
    </source>
</evidence>
<sequence>MLTIREDKWAGYPPQKRKLRASRVDPSPKAADKSMMPAVPASAFDLVWSIHAGRVFGAAAEAANRCRSPNDDVNCDMVNWTLDQPAFFDSRSTIAL</sequence>
<dbReference type="VEuPathDB" id="FungiDB:NEUTE1DRAFT_138265"/>
<name>F8MRE8_NEUT8</name>
<evidence type="ECO:0000313" key="3">
    <source>
        <dbReference type="Proteomes" id="UP000008065"/>
    </source>
</evidence>
<accession>F8MRE8</accession>
<dbReference type="GeneID" id="20826044"/>